<proteinExistence type="predicted"/>
<dbReference type="GO" id="GO:0016747">
    <property type="term" value="F:acyltransferase activity, transferring groups other than amino-acyl groups"/>
    <property type="evidence" value="ECO:0007669"/>
    <property type="project" value="InterPro"/>
</dbReference>
<organism evidence="2 3">
    <name type="scientific">Vibrio penaeicida</name>
    <dbReference type="NCBI Taxonomy" id="104609"/>
    <lineage>
        <taxon>Bacteria</taxon>
        <taxon>Pseudomonadati</taxon>
        <taxon>Pseudomonadota</taxon>
        <taxon>Gammaproteobacteria</taxon>
        <taxon>Vibrionales</taxon>
        <taxon>Vibrionaceae</taxon>
        <taxon>Vibrio</taxon>
    </lineage>
</organism>
<dbReference type="EMBL" id="BSNX01000075">
    <property type="protein sequence ID" value="GLQ75726.1"/>
    <property type="molecule type" value="Genomic_DNA"/>
</dbReference>
<dbReference type="Pfam" id="PF13673">
    <property type="entry name" value="Acetyltransf_10"/>
    <property type="match status" value="1"/>
</dbReference>
<protein>
    <recommendedName>
        <fullName evidence="1">N-acetyltransferase domain-containing protein</fullName>
    </recommendedName>
</protein>
<keyword evidence="3" id="KW-1185">Reference proteome</keyword>
<evidence type="ECO:0000313" key="3">
    <source>
        <dbReference type="Proteomes" id="UP001156690"/>
    </source>
</evidence>
<dbReference type="CDD" id="cd04301">
    <property type="entry name" value="NAT_SF"/>
    <property type="match status" value="1"/>
</dbReference>
<dbReference type="SUPFAM" id="SSF55729">
    <property type="entry name" value="Acyl-CoA N-acyltransferases (Nat)"/>
    <property type="match status" value="1"/>
</dbReference>
<name>A0AAV5NYE4_9VIBR</name>
<dbReference type="Gene3D" id="3.40.630.30">
    <property type="match status" value="1"/>
</dbReference>
<dbReference type="InterPro" id="IPR000182">
    <property type="entry name" value="GNAT_dom"/>
</dbReference>
<dbReference type="RefSeq" id="WP_126610105.1">
    <property type="nucleotide sequence ID" value="NZ_AP025145.1"/>
</dbReference>
<gene>
    <name evidence="2" type="ORF">GCM10007932_50890</name>
</gene>
<dbReference type="Proteomes" id="UP001156690">
    <property type="component" value="Unassembled WGS sequence"/>
</dbReference>
<comment type="caution">
    <text evidence="2">The sequence shown here is derived from an EMBL/GenBank/DDBJ whole genome shotgun (WGS) entry which is preliminary data.</text>
</comment>
<dbReference type="InterPro" id="IPR016181">
    <property type="entry name" value="Acyl_CoA_acyltransferase"/>
</dbReference>
<evidence type="ECO:0000259" key="1">
    <source>
        <dbReference type="Pfam" id="PF13673"/>
    </source>
</evidence>
<dbReference type="AlphaFoldDB" id="A0AAV5NYE4"/>
<feature type="domain" description="N-acetyltransferase" evidence="1">
    <location>
        <begin position="84"/>
        <end position="139"/>
    </location>
</feature>
<reference evidence="3" key="1">
    <citation type="journal article" date="2019" name="Int. J. Syst. Evol. Microbiol.">
        <title>The Global Catalogue of Microorganisms (GCM) 10K type strain sequencing project: providing services to taxonomists for standard genome sequencing and annotation.</title>
        <authorList>
            <consortium name="The Broad Institute Genomics Platform"/>
            <consortium name="The Broad Institute Genome Sequencing Center for Infectious Disease"/>
            <person name="Wu L."/>
            <person name="Ma J."/>
        </authorList>
    </citation>
    <scope>NUCLEOTIDE SEQUENCE [LARGE SCALE GENOMIC DNA]</scope>
    <source>
        <strain evidence="3">NBRC 15640</strain>
    </source>
</reference>
<accession>A0AAV5NYE4</accession>
<evidence type="ECO:0000313" key="2">
    <source>
        <dbReference type="EMBL" id="GLQ75726.1"/>
    </source>
</evidence>
<sequence>MTDSPTARCSFIKAQLKDIPNINTLIFASKASWGYSPEQIELWRTGLTITEACFMHRHFYKGVTPDGLLCCLYSFSQSEGKVFELEDCFVSPRFLGLGFGDQMMTDMFARISEKSAEKLVIVSDPNAVGFYQKYGAKQVGVYPSLPEGRQLPILEIQLTSNDSDVLGFES</sequence>